<evidence type="ECO:0000256" key="7">
    <source>
        <dbReference type="SAM" id="MobiDB-lite"/>
    </source>
</evidence>
<dbReference type="SUPFAM" id="SSF50129">
    <property type="entry name" value="GroES-like"/>
    <property type="match status" value="1"/>
</dbReference>
<dbReference type="InterPro" id="IPR016039">
    <property type="entry name" value="Thiolase-like"/>
</dbReference>
<accession>A0ABV9RWM3</accession>
<feature type="region of interest" description="N-terminal hotdog fold" evidence="6">
    <location>
        <begin position="3671"/>
        <end position="3792"/>
    </location>
</feature>
<dbReference type="SMART" id="SM00825">
    <property type="entry name" value="PKS_KS"/>
    <property type="match status" value="5"/>
</dbReference>
<dbReference type="InterPro" id="IPR018201">
    <property type="entry name" value="Ketoacyl_synth_AS"/>
</dbReference>
<feature type="active site" description="Proton acceptor; for dehydratase activity" evidence="6">
    <location>
        <position position="1794"/>
    </location>
</feature>
<dbReference type="CDD" id="cd00833">
    <property type="entry name" value="PKS"/>
    <property type="match status" value="5"/>
</dbReference>
<feature type="domain" description="Ketosynthase family 3 (KS3)" evidence="9">
    <location>
        <begin position="948"/>
        <end position="1362"/>
    </location>
</feature>
<gene>
    <name evidence="11" type="ORF">ACFPCV_05135</name>
</gene>
<dbReference type="InterPro" id="IPR014030">
    <property type="entry name" value="Ketoacyl_synth_N"/>
</dbReference>
<feature type="active site" description="Proton donor; for dehydratase activity" evidence="6">
    <location>
        <position position="3863"/>
    </location>
</feature>
<dbReference type="RefSeq" id="WP_378054833.1">
    <property type="nucleotide sequence ID" value="NZ_JBHSIS010000002.1"/>
</dbReference>
<dbReference type="NCBIfam" id="NF045894">
    <property type="entry name" value="PKS_plus_SDR"/>
    <property type="match status" value="1"/>
</dbReference>
<dbReference type="Pfam" id="PF21089">
    <property type="entry name" value="PKS_DH_N"/>
    <property type="match status" value="2"/>
</dbReference>
<feature type="domain" description="PKS/mFAS DH" evidence="10">
    <location>
        <begin position="1762"/>
        <end position="2026"/>
    </location>
</feature>
<feature type="domain" description="Ketosynthase family 3 (KS3)" evidence="9">
    <location>
        <begin position="4430"/>
        <end position="4854"/>
    </location>
</feature>
<feature type="region of interest" description="N-terminal hotdog fold" evidence="6">
    <location>
        <begin position="1762"/>
        <end position="1880"/>
    </location>
</feature>
<dbReference type="InterPro" id="IPR009081">
    <property type="entry name" value="PP-bd_ACP"/>
</dbReference>
<dbReference type="InterPro" id="IPR013154">
    <property type="entry name" value="ADH-like_N"/>
</dbReference>
<dbReference type="InterPro" id="IPR049551">
    <property type="entry name" value="PKS_DH_C"/>
</dbReference>
<dbReference type="InterPro" id="IPR049900">
    <property type="entry name" value="PKS_mFAS_DH"/>
</dbReference>
<dbReference type="SUPFAM" id="SSF51735">
    <property type="entry name" value="NAD(P)-binding Rossmann-fold domains"/>
    <property type="match status" value="9"/>
</dbReference>
<name>A0ABV9RWM3_9PSEU</name>
<dbReference type="InterPro" id="IPR014031">
    <property type="entry name" value="Ketoacyl_synth_C"/>
</dbReference>
<dbReference type="Gene3D" id="6.10.140.1830">
    <property type="match status" value="1"/>
</dbReference>
<dbReference type="SUPFAM" id="SSF55048">
    <property type="entry name" value="Probable ACP-binding domain of malonyl-CoA ACP transacylase"/>
    <property type="match status" value="5"/>
</dbReference>
<feature type="active site" description="Proton acceptor; for dehydratase activity" evidence="6">
    <location>
        <position position="3703"/>
    </location>
</feature>
<dbReference type="PROSITE" id="PS52019">
    <property type="entry name" value="PKS_MFAS_DH"/>
    <property type="match status" value="2"/>
</dbReference>
<proteinExistence type="predicted"/>
<dbReference type="InterPro" id="IPR020841">
    <property type="entry name" value="PKS_Beta-ketoAc_synthase_dom"/>
</dbReference>
<dbReference type="InterPro" id="IPR032821">
    <property type="entry name" value="PKS_assoc"/>
</dbReference>
<dbReference type="InterPro" id="IPR006162">
    <property type="entry name" value="Ppantetheine_attach_site"/>
</dbReference>
<dbReference type="InterPro" id="IPR011032">
    <property type="entry name" value="GroES-like_sf"/>
</dbReference>
<organism evidence="11 12">
    <name type="scientific">Actinophytocola glycyrrhizae</name>
    <dbReference type="NCBI Taxonomy" id="2044873"/>
    <lineage>
        <taxon>Bacteria</taxon>
        <taxon>Bacillati</taxon>
        <taxon>Actinomycetota</taxon>
        <taxon>Actinomycetes</taxon>
        <taxon>Pseudonocardiales</taxon>
        <taxon>Pseudonocardiaceae</taxon>
    </lineage>
</organism>
<comment type="caution">
    <text evidence="11">The sequence shown here is derived from an EMBL/GenBank/DDBJ whole genome shotgun (WGS) entry which is preliminary data.</text>
</comment>
<evidence type="ECO:0000256" key="6">
    <source>
        <dbReference type="PROSITE-ProRule" id="PRU01363"/>
    </source>
</evidence>
<dbReference type="InterPro" id="IPR020807">
    <property type="entry name" value="PKS_DH"/>
</dbReference>
<keyword evidence="2" id="KW-0597">Phosphoprotein</keyword>
<dbReference type="Gene3D" id="3.40.47.10">
    <property type="match status" value="5"/>
</dbReference>
<dbReference type="Pfam" id="PF13602">
    <property type="entry name" value="ADH_zinc_N_2"/>
    <property type="match status" value="1"/>
</dbReference>
<feature type="compositionally biased region" description="Acidic residues" evidence="7">
    <location>
        <begin position="5826"/>
        <end position="5835"/>
    </location>
</feature>
<dbReference type="CDD" id="cd08956">
    <property type="entry name" value="KR_3_FAS_SDR_x"/>
    <property type="match status" value="2"/>
</dbReference>
<feature type="region of interest" description="Disordered" evidence="7">
    <location>
        <begin position="5813"/>
        <end position="5835"/>
    </location>
</feature>
<dbReference type="Gene3D" id="1.10.1200.10">
    <property type="entry name" value="ACP-like"/>
    <property type="match status" value="5"/>
</dbReference>
<dbReference type="InterPro" id="IPR036291">
    <property type="entry name" value="NAD(P)-bd_dom_sf"/>
</dbReference>
<dbReference type="PROSITE" id="PS00606">
    <property type="entry name" value="KS3_1"/>
    <property type="match status" value="4"/>
</dbReference>
<evidence type="ECO:0000313" key="12">
    <source>
        <dbReference type="Proteomes" id="UP001595859"/>
    </source>
</evidence>
<evidence type="ECO:0000256" key="1">
    <source>
        <dbReference type="ARBA" id="ARBA00022450"/>
    </source>
</evidence>
<evidence type="ECO:0000313" key="11">
    <source>
        <dbReference type="EMBL" id="MFC4852881.1"/>
    </source>
</evidence>
<dbReference type="SUPFAM" id="SSF53901">
    <property type="entry name" value="Thiolase-like"/>
    <property type="match status" value="5"/>
</dbReference>
<dbReference type="InterPro" id="IPR013968">
    <property type="entry name" value="PKS_KR"/>
</dbReference>
<dbReference type="Pfam" id="PF08659">
    <property type="entry name" value="KR"/>
    <property type="match status" value="4"/>
</dbReference>
<feature type="domain" description="Carrier" evidence="8">
    <location>
        <begin position="5731"/>
        <end position="5806"/>
    </location>
</feature>
<dbReference type="CDD" id="cd05195">
    <property type="entry name" value="enoyl_red"/>
    <property type="match status" value="1"/>
</dbReference>
<dbReference type="InterPro" id="IPR014043">
    <property type="entry name" value="Acyl_transferase_dom"/>
</dbReference>
<dbReference type="InterPro" id="IPR057326">
    <property type="entry name" value="KR_dom"/>
</dbReference>
<dbReference type="InterPro" id="IPR016036">
    <property type="entry name" value="Malonyl_transacylase_ACP-bd"/>
</dbReference>
<feature type="domain" description="Ketosynthase family 3 (KS3)" evidence="9">
    <location>
        <begin position="5836"/>
        <end position="6253"/>
    </location>
</feature>
<dbReference type="Pfam" id="PF18369">
    <property type="entry name" value="PKS_DE"/>
    <property type="match status" value="1"/>
</dbReference>
<feature type="domain" description="Carrier" evidence="8">
    <location>
        <begin position="860"/>
        <end position="935"/>
    </location>
</feature>
<keyword evidence="12" id="KW-1185">Reference proteome</keyword>
<evidence type="ECO:0000256" key="4">
    <source>
        <dbReference type="ARBA" id="ARBA00023268"/>
    </source>
</evidence>
<reference evidence="12" key="1">
    <citation type="journal article" date="2019" name="Int. J. Syst. Evol. Microbiol.">
        <title>The Global Catalogue of Microorganisms (GCM) 10K type strain sequencing project: providing services to taxonomists for standard genome sequencing and annotation.</title>
        <authorList>
            <consortium name="The Broad Institute Genomics Platform"/>
            <consortium name="The Broad Institute Genome Sequencing Center for Infectious Disease"/>
            <person name="Wu L."/>
            <person name="Ma J."/>
        </authorList>
    </citation>
    <scope>NUCLEOTIDE SEQUENCE [LARGE SCALE GENOMIC DNA]</scope>
    <source>
        <strain evidence="12">ZS-22-S1</strain>
    </source>
</reference>
<dbReference type="InterPro" id="IPR002364">
    <property type="entry name" value="Quin_OxRdtase/zeta-crystal_CS"/>
</dbReference>
<dbReference type="Pfam" id="PF00109">
    <property type="entry name" value="ketoacyl-synt"/>
    <property type="match status" value="5"/>
</dbReference>
<keyword evidence="4" id="KW-0511">Multifunctional enzyme</keyword>
<dbReference type="EMBL" id="JBHSIS010000002">
    <property type="protein sequence ID" value="MFC4852881.1"/>
    <property type="molecule type" value="Genomic_DNA"/>
</dbReference>
<dbReference type="SMART" id="SM00826">
    <property type="entry name" value="PKS_DH"/>
    <property type="match status" value="2"/>
</dbReference>
<evidence type="ECO:0000259" key="8">
    <source>
        <dbReference type="PROSITE" id="PS50075"/>
    </source>
</evidence>
<keyword evidence="3" id="KW-0808">Transferase</keyword>
<dbReference type="PROSITE" id="PS00012">
    <property type="entry name" value="PHOSPHOPANTETHEINE"/>
    <property type="match status" value="4"/>
</dbReference>
<feature type="active site" description="Proton donor; for dehydratase activity" evidence="6">
    <location>
        <position position="1949"/>
    </location>
</feature>
<dbReference type="SUPFAM" id="SSF52151">
    <property type="entry name" value="FabD/lysophospholipase-like"/>
    <property type="match status" value="5"/>
</dbReference>
<dbReference type="PANTHER" id="PTHR43775:SF51">
    <property type="entry name" value="INACTIVE PHENOLPHTHIOCEROL SYNTHESIS POLYKETIDE SYNTHASE TYPE I PKS1-RELATED"/>
    <property type="match status" value="1"/>
</dbReference>
<dbReference type="InterPro" id="IPR020843">
    <property type="entry name" value="ER"/>
</dbReference>
<dbReference type="Gene3D" id="3.90.180.10">
    <property type="entry name" value="Medium-chain alcohol dehydrogenases, catalytic domain"/>
    <property type="match status" value="1"/>
</dbReference>
<keyword evidence="1" id="KW-0596">Phosphopantetheine</keyword>
<dbReference type="PROSITE" id="PS52004">
    <property type="entry name" value="KS3_2"/>
    <property type="match status" value="5"/>
</dbReference>
<dbReference type="InterPro" id="IPR001227">
    <property type="entry name" value="Ac_transferase_dom_sf"/>
</dbReference>
<evidence type="ECO:0000259" key="10">
    <source>
        <dbReference type="PROSITE" id="PS52019"/>
    </source>
</evidence>
<dbReference type="Pfam" id="PF16197">
    <property type="entry name" value="KAsynt_C_assoc"/>
    <property type="match status" value="5"/>
</dbReference>
<feature type="region of interest" description="C-terminal hotdog fold" evidence="6">
    <location>
        <begin position="1890"/>
        <end position="2026"/>
    </location>
</feature>
<protein>
    <submittedName>
        <fullName evidence="11">Type I polyketide synthase</fullName>
    </submittedName>
</protein>
<feature type="domain" description="Carrier" evidence="8">
    <location>
        <begin position="2754"/>
        <end position="2829"/>
    </location>
</feature>
<dbReference type="SMART" id="SM00822">
    <property type="entry name" value="PKS_KR"/>
    <property type="match status" value="4"/>
</dbReference>
<dbReference type="InterPro" id="IPR036736">
    <property type="entry name" value="ACP-like_sf"/>
</dbReference>
<dbReference type="PROSITE" id="PS50075">
    <property type="entry name" value="CARRIER"/>
    <property type="match status" value="5"/>
</dbReference>
<sequence>MSELRTGDADAIAIVGMACRVPGAASPGEFWRLLRDGTDAVGVAPRERWPESLEVRRGGFLADVEGFDPGFFGISPREAAAMDPQQRLALELAWEAFEDARTVPGSVAGSRTGVFVGAIWDDYAALTHRAGALDQHTMTGLNRGVIANRVSYTLGLRGPSMTVDAGQSSSLVAVHLAVESLRRGETDTAVAGGVNLILAEESTVSAARFGGLSPDGRCHTFDARANGFVRGEGGVLFVLKPLHRAMADGDRVHAVIHGTAVNNDGGGASLTAPSRRAQEAVLREAYTRAGVDPGALGYVELHGTGTRLGDPVEAAALGAVLGAHRSEPLPVGSVKTNIGHLEGAAGAAGLLKTVLAVTHGRLPASLHFETPNPEIPLTELNLRVVTELSDFPARDGRFVAGVSSFGAGGTNCHVVLSGVPRQAPAALPETGLPTPIVLSGRTEQALRDQAARLRAALAAPGGGRLADLGHSLATTRTAFERRAGIVASDRDELLGALDALADGLPARALTTGPASHGRVAFLFSGQGGQRPGMGDGLHRAFPAYAQAADAARARFADVPLDDESVMTRTGSAQCALFVVQVALARLLESWGVVPDVITGHSIGEVAAAHIAGVLSLDDACTLVAARGGLMQALPAGGAMLAAEVSEADVPAGMDIAAINGPTALVVSGTEDEVAALAARWKAEGRRVRALPISHASHSKLMDPMLDGFAAVASTLTYHEPRVPMVSDEVTDPMYWVWQVRNTVRFADRMARLTADGVAAGIEIGPDAVLAAHVPGTAVPLRRDRDEVETVLSAVVAAHTAGAEVDWDAVFAGTGPRRVDLPTYAFQRERYWRDGARAATRAVTRAEVAEGSSTTARAATRDALDLVRAHVAAILEFSSPDRVAVDRTFKELGFDSMTAVELRDSLAAATGTPLPASLLFDYPTPAAVADHLRGARRAPQVVAPLADDDDPVVIVGMGCRFPGDVRSPEDLWDLVASGGDAVSGLPTDRGWDLGDRDVPVRGGFLHDASGFDAGLFGISPREALAMDPQQRVLLETSWEALERAGIDPLSLRGSRTGVFVGAMSQEYGPRMHEATADAEGYLLTGSTASVASGRIAYTFGFEGPALTVDTACSSSLVALHLAVRSLRSGESSLALAAGVTVMATPGMFTEFSRQSGLAEDGRCKAFSAAADGTSWSEGVAVLLVERLSDARRGGHDVLAVVRGSAVNSDGASNGLTAPNGPAQQRVIRAAVADAGLTLSDVDTVEAHGTGTRLGDPIEAGALLATYGQDRDRPLWLGSVKSNIGHTQAVAGIAGVIKTVLALRHGLLPHLLHFDAPSPHVDWSSGAVRPLAETQPWAAGERPRRGAVSSFGISGTNAHVVIEEPPPSEVDVMAVSPPCAVAPWVFSARSQEALRAQMALVTEIDAAPVDVGYSLATTRAELEHRGVRIGDRVVEGVAEPGGLAFLFTGQGSQRVGMGRELYAAFPVFAAAWDDVCSRFDRVPVDDEEALNRTDGAQAAIFALEVALFRLLESWGLHPDRLLGHSIGEIAAAHVAGVLSVADACTLVAARGRLMAALPSGGAMLAAEVSEEDVPAGVDVAAVNGPASLVVSGTEAEIAALEQRWRAEGRRVKRLVVSHAFHSRLMEPMLAEFAEVAESLTYHEPAVPLPGDVTDPGYWVRQVRDTVRFADGVADLRAAGVRTFLELGPDPVLSAHVPESVAVLRRGGDEAGTLVSAVATAWTRGTAVDWARLLPGRRVPLPTYAFQRRRYWLASRPATADATGHPLLDAAVPLATGGGIVLTGRLSPALQPWLADHVVAGRILLPGTAFVELALHAGDHVGCPALAELTIEAPLVLPERGAVRVQVGVTADHTLEIHSRPDTGHAPWTRHATGAFATSTPAVAPEPVWPPDAARADTTGCYDDLAGAGYAYGPVFQGLRSLWRAADTVFADVALPDTADTDAFGVHPALLDAALHTVLLGGLLPDGTPHLPFSWSGVTLHRVGARAVRVRVTATGPDTVALAAFDGDGAPVLTVDSLVWRPLSAKALHASGDDALFTVRWTPIAADGGDGAGDGSDEVPEVRELPTDPAAALRLVRAADAPLVLVSRGAVATGPAEDVADPLAAGALGLVRSAQTENPGVFVLVDIPHDGDHLLAALPSVIASGEPQVALRDGAVLAPRLVRVAGEPVLTPPAVPWRLVPGDDGALTGLRCEPVTEPESLPSGQVRIAVRAAGINFRDVLIALGSYPDPDVRLGTEAAGVVTGVGPDVTDLAVGDRVFGLVTGGFGPSAVTDRRLLAPIPDGWSFTDAAAVPVVFLTAYYGLVDLGGLRAGESVLVHSAAGGVGMAAVQLARHLGAEVYGTASPAKWAATGLPTDRLASSRDLGFADRFPTVDVVLNSLTGEFIDASLALLAPGGRFVEMGKADLRAPEGISYQAFDLFEAGADRLQEMLAELLDLFAAGVLSPPPVRAWDIRDAQTALRHVGQGRHTGKNVFTVPRSQHPDGTVLITGGTGTLGARMARHLVTSHGVRHLLLTSRRGPGAPGAAGLAAELADLGATVSLVACDVGDRAALAALLAGIPAEHPLTGVVHTAGVADDGVVGAQTPERLAAVLGPKADAALLLHELTADADPALFVLYSSVAATFGTAGQATYAAANTVLDALAHHRRARGLPALSLGWGLWADSSGISGELTDRDRTRLERTGTALSTPDALALFDRALTAGPAHVLPTRLDLSATADPAPLLRSLVRPGPRRAAAGGSGGGLAERLAGLSAADRERTVAAMVRAEVAAVLGHGSADTVHPGRTFKELGFDSLTGVELRNRVTAATGLRLPPTVVFNHPTPAELTRHLLVELGGSEAVDAARPVVTTDSGGTDDPVVIVGMACRFPGDVRTPEDLWRLVDAGGDAITALPADRGWLLPGADRMRGGFLADATDFDAALFGISPREALAMDPQQRVLLETSWEALERAGIDPLSLRGSRTGVFVGAMSQEYGPRMHEAPADFGGYLLTGTTASVASGRIAYTFGFEGPALTVDTACSSSLVALHLAVRSLRSGESSLALAAGVTVMATPGVFTEFGLQNGLAADGRCKPFSAAADGTAWSEGVGVLLVERLSDARRNGHRVLAVVRGSAVNSDGASNGLTAPNGPAQERVIAKALTDAGLRPSDVDVVEAHGTGTRLGDPIEAAALLAAYGQDRDRPLWLGSVKSNIGHTQAAAGVAGVIKTVLAMRHGTMPVSLHAADPSPHVDWSAGAVSLLARAQVWEPGERPRRGAVSSFGISGTNAHAIIEEPPPSPGATDVVPVDAVVPLVFSAGSAEALHAQVARVRTLDVPPADLAHSLITTRATDLEHRAVLVGDALVRGVAEPGGLAFLFTGQGSQRVGMGRELHETFPVFAAAWDEVCSRFDRVPVEDEEALNRTDGAQAAIFALEVALFRLLESWGLRPDFLLGHSIGELAAAYVAGVWSLADACALVAARGRLMAALPSGGAMLAAEVSEQDVPATVDIAAVNGPSAIVVSGAEDEIAALEQRWRAEGRRVKRLVVSHAFHSRLMEPMLAEFAAVAESLTYHEPRIPLPGAVTDPGYWVRQVRDTVRFADGVTELREQGVTTFLELGPDPVLSAHVGTSVAVLRKDRAEVETLLGAVGAGWTRGAVLDWARIVPAGRRVDLPTYAFCRTRYWPRHQNLLGGLGAAGLGGADHPMLGAAVTVAEDDGRVFTGLLSVDEQPWLADHVVGGRVVLPGTAVLELALGAGDHVGCPTVAELALEAPLALTGRGTVAIQVAVGPERPAGRTLTVHSRPVEADGWTRHATGLLTADQPAPAGPTPWPPPGDPASAEAIRDVLARLGFDYGPAFHGLTALWRSGDTLHAEVELPESARTATDRFGVHPALLDAVLHPTTLITGEDDARVPFSWSGVTLHATGATAVRVRITRTAPDEYALHAWDTEGNPVIGIAALVLRRPREARDSTAGALFTVDWVEVPPAPAADTTVLDLRDTPATDPGEIRRRTTDALSAVRTWLAEGTGTLVVRTRGALATGDEDAPDLAGAAVTGLVRSARTEHPGRLVLLDGDGPLLLAADEPDLALRDGVLRAPRLTRTQPTGDAAPPAPDGAVLITGGTGALGALVARHLVVRHDVRDLVLLSRSGAAAPGAAALVEELEGLGATVHVAACDAADGDAVAAVLAAHRVAGVVHAAGVLDDGVLETLTTGQLDRVLRAKVDSALVLHELTRDLPLAFFAVFSSLAATMGTAGQAGYAAANAVLDALTAHRRALGLPATAMAWGLWDGGMATHLGDADRARLGGALDADAGLALFDQALTAGLPHVVPMAAPPRVPQGAAVPALLRGLVRPARRRAADPVTRTAADPAAWVGDMVATQVADVLGHASAAAIDPRQAFADLGFDSLSAVELRNRISAATGLRLPSTLVFSHPNAAALTTFLIAELTGTAVGPVADEPAIAPTDDPIAIVAMSCRYPGGADSPEELWALVERGGDGVTEFPDNRGWDLGRLYHPDPAHPGTSYTREGGFLHGADRFDAAFFGISPREAVAMDPQQRLLLELSWEVFERAGLDPTAQRGSRTGVFAGVMYHDYASSMAAVPDDAEGYVGTGSAASVVSGRVAYTFGLEGPAVTVDTACSSSLVALHWAVRALRAGECTMALVGGVTVMAKPNTFVEFSRQRGLAPDGRCKSFSATADGTAWSEGAGVLLVERLSDARRNGHPVLAVVRGTAVNSDGASNGLTTPNGPAQERVIRSALRDAGLTPSDVDAVEAHGTGTVLGDPIEAEAVLATYGQDRDRPLWLGSFKSNVGHTQAAAGVGGIIKMVMALRGGVLPRTLHVDEPSPHVDWSAGAVRLLTEAQPWQAGERPRRAGVSSFGISGTNAHAVIEEAAPAPVPAPAGEPVATPWVVSAGSETALSDQIDRVRAAAEDLGPADVAFSLATTRAALAHRAVLLGDHTVAGRTSSGGLAFLFTGQGSQRVGMGRDLYGAFPVFAAAWDEVCSRFDRVPVDDEELLNRTDGAQAAIFALEVALFRLLESWGLRPDHLLGHSIGELAAAYVAGVWSLDDACALVAARGRLMAALPSGGAMLAAEVSEEDVPAGIDVAAVNGPASLVVSGTEDEISALEGRWRAEGRRVKRLVVSHAFHSRLMAPMLADFAQVAESLTYDEPGIPLPGAVTEPAYWVRQVRDTVRFADGVTDLRERGVTTFVELGPDPVLSAHVTDAVAVLRRGRAEIDTVLTAVASAWTRGAVVDWARISPGRRVDLPTYAFQRERYWADAPAPTLPGQDDAGFWRAVETGDVAVLADELRLPDGAALSTVLPALTAWRERGRTSATVNSWRYVVAWRPVTPPTAVLTGTWAVAGVGADVVAALRAGGADVVEIDGPDELPTTLAGVVSGMDLAGTVALSAALEARPPVPLWCLTRGAVATGRSDRLTDPVAARVWGFGLVAALERPDRWGGLVDLPVEVDGRAGARLVAVLAGGAGDQIAIRGSGVHTRRLRRAPRGDGTPWQPRGTVLVTGGTGALGGHVARWAAGQGADRLVLLSRRGPDAPGAEQLVADLAALGATATVVACDAADRAALADVLDGLPDLTAVLHTAGVLDDGVLSALTPDRFAAVLTAKADSAVNLDELTRDRDLDAFVLFSSLAGVVGSPGQANYAAANAHLDAVATARAADGLPATALAWGPWAEDGMADDERVADRLRRAGLPPMDPHPALAALASAVGGADPVVVVADVDWDRFAAAGNRGDLLTELATPAVTEPVAPADPAELVATTVARVLGHSSAAAVDPGLAFRDLGFDSLTAVELRNALSAATGLRLPAGLVFDYPTPAALTAHLRAELTGTAPATNTVTNTVAGTGDDRDDDSDDDRDDDVAIVAMACRFPGGVATPEDFWRLLADGVDAVGEFPADRGWDLPEDTPFARLGGFLDRPGDFDADLFGISPLEALAMDPQQRLLLQVCWEALERAGVDPTSLRGSQTGVFAGTNGQDYPALLAGAGDGVAAGVADHAAVGNAAAVLSGRVAYALGLEGPAVTVDTACSSSLVAMHLAVQSLRSGECTLAMAGGVTVMATPAAFAEFSRQRGLAADGRCKPFSAAADGTGWGEGVGVVLLERLSDARRAGHEVLAVVRGCAVNSDGASNGLTAPNGPSQQRVIQRALANAGLRPSDVDAVEAHGTGTALGDPIEAAALLAVYGRDRERPLRLGSVKSNIGHTQAAAGVAGVIKMVLAMRHGELPASLHLAQRSPHVDWSTGAVEPLAERVPWPGEVRRAGVSAFGISGTNAHIILEQGPPVPAAAPVRHTGTVPWPLSAATETALRAQARALPADGNPVDTGWTLASARSGLPHRAVVLAADPAGFHSGLSAVADGLPGVDVVRGTPVPGRIAFLFTGQGAQRTGMGLGLAGEFGVFADALDAVCARFDTGLDVPLKTVLAGDTGLLDQTRYAQAALFAVEVALFRLFESWGVVPDVLIGHSIGELAAAHVAGVLSLDDACTLVAARGRLMQALPAGGAMLAVEGTADDVPDTVDLAAVNGPASIVVSGTEEEISDLEDRWRADGRRVKRLAVSHAFHSRLMEPMLAAFAEVAGTLTYHRPRIPMLTDGDPADPAYWVRQVRATVPFADHVQRLLADGVRAAVELGPDGVLSAFVDGAVPALRSGRDETTTALRALAEVYVRGGRPRWEAVFADWGARRVPLPTYAFQEERYWPAATTSVADPSGSWCYQVGWDLLPDPAGPPPAGTWLLVSPPTDLADALTGAGMDVVAVEGGDDRAALAERLRGFPAVRGVLAADQPLAWTVVLVQALGDAGLGAPLWCATRGAVSTGDADPPVAPAPARTWGFGLVAALEHPDRWGGLIDLPARLDANAGRRLAGILGGTEDQVAVRADGVHARRLHRADAAPPVTRWQPEGTTLVTGGTGALGAHAARWLAARGAPHLLLTSRRGSDAPGVGALVAELTALGTRVDVVACDTADRDALARLLAAHPVTAVVHAAGVLADSTVDAITPDLLDTVLAGKADGATHLDELTRDTDLSAFVLFSSFAGVLGNPGQAGYAAANAHLDAVAQRRRAEGLPATSVAFGPWAVGMTGAGRPGVTPLRPAAALAALGRAVDRGDVVTAVADVDWTAFAPGFTAARRSPLLAGIPEAATARPAGTLRDRVAGRPAAERAGIVLDFVLGQSAALLGHRDAAAVDPGRPFRDLGLTSLTAVELRNLLSAGAGVVLPTSLVYDHPTPAAVADLLGSLLGGGDEPDGTVAEASLDRFEAALADLPADSARLTEIAARLRRLVSTVDGKGAAAGSDGLDAASADDLFQIIQNEFGKS</sequence>
<dbReference type="InterPro" id="IPR016035">
    <property type="entry name" value="Acyl_Trfase/lysoPLipase"/>
</dbReference>
<dbReference type="InterPro" id="IPR041618">
    <property type="entry name" value="PKS_DE"/>
</dbReference>
<evidence type="ECO:0000259" key="9">
    <source>
        <dbReference type="PROSITE" id="PS52004"/>
    </source>
</evidence>
<evidence type="ECO:0000256" key="5">
    <source>
        <dbReference type="ARBA" id="ARBA00023315"/>
    </source>
</evidence>
<dbReference type="SMART" id="SM01294">
    <property type="entry name" value="PKS_PP_betabranch"/>
    <property type="match status" value="4"/>
</dbReference>
<dbReference type="Gene3D" id="3.40.50.720">
    <property type="entry name" value="NAD(P)-binding Rossmann-like Domain"/>
    <property type="match status" value="6"/>
</dbReference>
<dbReference type="Pfam" id="PF08240">
    <property type="entry name" value="ADH_N"/>
    <property type="match status" value="1"/>
</dbReference>
<dbReference type="Pfam" id="PF02801">
    <property type="entry name" value="Ketoacyl-synt_C"/>
    <property type="match status" value="5"/>
</dbReference>
<feature type="region of interest" description="C-terminal hotdog fold" evidence="6">
    <location>
        <begin position="3802"/>
        <end position="3938"/>
    </location>
</feature>
<dbReference type="InterPro" id="IPR049552">
    <property type="entry name" value="PKS_DH_N"/>
</dbReference>
<keyword evidence="5" id="KW-0012">Acyltransferase</keyword>
<dbReference type="Gene3D" id="3.40.366.10">
    <property type="entry name" value="Malonyl-Coenzyme A Acyl Carrier Protein, domain 2"/>
    <property type="match status" value="5"/>
</dbReference>
<evidence type="ECO:0000256" key="3">
    <source>
        <dbReference type="ARBA" id="ARBA00022679"/>
    </source>
</evidence>
<dbReference type="SMART" id="SM00823">
    <property type="entry name" value="PKS_PP"/>
    <property type="match status" value="5"/>
</dbReference>
<feature type="domain" description="Carrier" evidence="8">
    <location>
        <begin position="7123"/>
        <end position="7205"/>
    </location>
</feature>
<evidence type="ECO:0000256" key="2">
    <source>
        <dbReference type="ARBA" id="ARBA00022553"/>
    </source>
</evidence>
<dbReference type="Gene3D" id="3.10.129.110">
    <property type="entry name" value="Polyketide synthase dehydratase"/>
    <property type="match status" value="2"/>
</dbReference>
<dbReference type="Pfam" id="PF00550">
    <property type="entry name" value="PP-binding"/>
    <property type="match status" value="5"/>
</dbReference>
<dbReference type="SUPFAM" id="SSF47336">
    <property type="entry name" value="ACP-like"/>
    <property type="match status" value="5"/>
</dbReference>
<dbReference type="InterPro" id="IPR020806">
    <property type="entry name" value="PKS_PP-bd"/>
</dbReference>
<dbReference type="Gene3D" id="3.30.70.3290">
    <property type="match status" value="5"/>
</dbReference>
<dbReference type="Pfam" id="PF00698">
    <property type="entry name" value="Acyl_transf_1"/>
    <property type="match status" value="5"/>
</dbReference>
<dbReference type="PANTHER" id="PTHR43775">
    <property type="entry name" value="FATTY ACID SYNTHASE"/>
    <property type="match status" value="1"/>
</dbReference>
<feature type="compositionally biased region" description="Low complexity" evidence="7">
    <location>
        <begin position="5813"/>
        <end position="5823"/>
    </location>
</feature>
<feature type="domain" description="PKS/mFAS DH" evidence="10">
    <location>
        <begin position="3671"/>
        <end position="3938"/>
    </location>
</feature>
<dbReference type="PROSITE" id="PS01162">
    <property type="entry name" value="QOR_ZETA_CRYSTAL"/>
    <property type="match status" value="1"/>
</dbReference>
<dbReference type="SMART" id="SM00829">
    <property type="entry name" value="PKS_ER"/>
    <property type="match status" value="1"/>
</dbReference>
<dbReference type="Pfam" id="PF14765">
    <property type="entry name" value="PS-DH"/>
    <property type="match status" value="2"/>
</dbReference>
<dbReference type="CDD" id="cd08952">
    <property type="entry name" value="KR_1_SDR_x"/>
    <property type="match status" value="2"/>
</dbReference>
<feature type="domain" description="Carrier" evidence="8">
    <location>
        <begin position="4337"/>
        <end position="4412"/>
    </location>
</feature>
<dbReference type="InterPro" id="IPR050091">
    <property type="entry name" value="PKS_NRPS_Biosynth_Enz"/>
</dbReference>
<feature type="domain" description="Ketosynthase family 3 (KS3)" evidence="9">
    <location>
        <begin position="9"/>
        <end position="418"/>
    </location>
</feature>
<dbReference type="InterPro" id="IPR042104">
    <property type="entry name" value="PKS_dehydratase_sf"/>
</dbReference>
<dbReference type="SMART" id="SM00827">
    <property type="entry name" value="PKS_AT"/>
    <property type="match status" value="5"/>
</dbReference>
<feature type="domain" description="Ketosynthase family 3 (KS3)" evidence="9">
    <location>
        <begin position="2850"/>
        <end position="3263"/>
    </location>
</feature>
<dbReference type="Proteomes" id="UP001595859">
    <property type="component" value="Unassembled WGS sequence"/>
</dbReference>